<dbReference type="InterPro" id="IPR001584">
    <property type="entry name" value="Integrase_cat-core"/>
</dbReference>
<feature type="region of interest" description="Disordered" evidence="5">
    <location>
        <begin position="1669"/>
        <end position="1750"/>
    </location>
</feature>
<feature type="compositionally biased region" description="Basic residues" evidence="5">
    <location>
        <begin position="2088"/>
        <end position="2104"/>
    </location>
</feature>
<feature type="domain" description="CCHC-type" evidence="6">
    <location>
        <begin position="632"/>
        <end position="645"/>
    </location>
</feature>
<feature type="region of interest" description="Disordered" evidence="5">
    <location>
        <begin position="341"/>
        <end position="368"/>
    </location>
</feature>
<feature type="domain" description="Integrase catalytic" evidence="7">
    <location>
        <begin position="884"/>
        <end position="1053"/>
    </location>
</feature>
<dbReference type="Gene3D" id="3.30.420.10">
    <property type="entry name" value="Ribonuclease H-like superfamily/Ribonuclease H"/>
    <property type="match status" value="1"/>
</dbReference>
<feature type="compositionally biased region" description="Basic and acidic residues" evidence="5">
    <location>
        <begin position="15"/>
        <end position="25"/>
    </location>
</feature>
<dbReference type="InterPro" id="IPR025724">
    <property type="entry name" value="GAG-pre-integrase_dom"/>
</dbReference>
<keyword evidence="3" id="KW-0862">Zinc</keyword>
<feature type="coiled-coil region" evidence="4">
    <location>
        <begin position="410"/>
        <end position="451"/>
    </location>
</feature>
<keyword evidence="9" id="KW-1185">Reference proteome</keyword>
<evidence type="ECO:0000256" key="3">
    <source>
        <dbReference type="PROSITE-ProRule" id="PRU00047"/>
    </source>
</evidence>
<feature type="region of interest" description="Disordered" evidence="5">
    <location>
        <begin position="1038"/>
        <end position="1102"/>
    </location>
</feature>
<dbReference type="Pfam" id="PF13976">
    <property type="entry name" value="gag_pre-integrs"/>
    <property type="match status" value="1"/>
</dbReference>
<proteinExistence type="predicted"/>
<protein>
    <submittedName>
        <fullName evidence="8">Ribonuclease H-like domain-containing protein</fullName>
    </submittedName>
</protein>
<feature type="domain" description="CCHC-type" evidence="6">
    <location>
        <begin position="321"/>
        <end position="336"/>
    </location>
</feature>
<dbReference type="SMART" id="SM00343">
    <property type="entry name" value="ZnF_C2HC"/>
    <property type="match status" value="2"/>
</dbReference>
<evidence type="ECO:0000313" key="8">
    <source>
        <dbReference type="EMBL" id="GJS79981.1"/>
    </source>
</evidence>
<evidence type="ECO:0000256" key="1">
    <source>
        <dbReference type="ARBA" id="ARBA00022723"/>
    </source>
</evidence>
<evidence type="ECO:0000256" key="2">
    <source>
        <dbReference type="ARBA" id="ARBA00022801"/>
    </source>
</evidence>
<reference evidence="8" key="1">
    <citation type="journal article" date="2022" name="Int. J. Mol. Sci.">
        <title>Draft Genome of Tanacetum Coccineum: Genomic Comparison of Closely Related Tanacetum-Family Plants.</title>
        <authorList>
            <person name="Yamashiro T."/>
            <person name="Shiraishi A."/>
            <person name="Nakayama K."/>
            <person name="Satake H."/>
        </authorList>
    </citation>
    <scope>NUCLEOTIDE SEQUENCE</scope>
</reference>
<dbReference type="InterPro" id="IPR036397">
    <property type="entry name" value="RNaseH_sf"/>
</dbReference>
<dbReference type="Proteomes" id="UP001151760">
    <property type="component" value="Unassembled WGS sequence"/>
</dbReference>
<gene>
    <name evidence="8" type="ORF">Tco_0729862</name>
</gene>
<dbReference type="PROSITE" id="PS50158">
    <property type="entry name" value="ZF_CCHC"/>
    <property type="match status" value="2"/>
</dbReference>
<accession>A0ABQ4YSI8</accession>
<dbReference type="Pfam" id="PF07727">
    <property type="entry name" value="RVT_2"/>
    <property type="match status" value="1"/>
</dbReference>
<feature type="compositionally biased region" description="Basic and acidic residues" evidence="5">
    <location>
        <begin position="2055"/>
        <end position="2087"/>
    </location>
</feature>
<feature type="compositionally biased region" description="Basic and acidic residues" evidence="5">
    <location>
        <begin position="2021"/>
        <end position="2031"/>
    </location>
</feature>
<feature type="compositionally biased region" description="Basic and acidic residues" evidence="5">
    <location>
        <begin position="1088"/>
        <end position="1102"/>
    </location>
</feature>
<evidence type="ECO:0000256" key="4">
    <source>
        <dbReference type="SAM" id="Coils"/>
    </source>
</evidence>
<dbReference type="InterPro" id="IPR039537">
    <property type="entry name" value="Retrotran_Ty1/copia-like"/>
</dbReference>
<dbReference type="InterPro" id="IPR012337">
    <property type="entry name" value="RNaseH-like_sf"/>
</dbReference>
<dbReference type="Pfam" id="PF00098">
    <property type="entry name" value="zf-CCHC"/>
    <property type="match status" value="1"/>
</dbReference>
<evidence type="ECO:0000259" key="6">
    <source>
        <dbReference type="PROSITE" id="PS50158"/>
    </source>
</evidence>
<dbReference type="InterPro" id="IPR001878">
    <property type="entry name" value="Znf_CCHC"/>
</dbReference>
<comment type="caution">
    <text evidence="8">The sequence shown here is derived from an EMBL/GenBank/DDBJ whole genome shotgun (WGS) entry which is preliminary data.</text>
</comment>
<evidence type="ECO:0000256" key="5">
    <source>
        <dbReference type="SAM" id="MobiDB-lite"/>
    </source>
</evidence>
<dbReference type="EMBL" id="BQNB010010637">
    <property type="protein sequence ID" value="GJS79981.1"/>
    <property type="molecule type" value="Genomic_DNA"/>
</dbReference>
<feature type="region of interest" description="Disordered" evidence="5">
    <location>
        <begin position="2021"/>
        <end position="2109"/>
    </location>
</feature>
<dbReference type="Pfam" id="PF00665">
    <property type="entry name" value="rve"/>
    <property type="match status" value="1"/>
</dbReference>
<organism evidence="8 9">
    <name type="scientific">Tanacetum coccineum</name>
    <dbReference type="NCBI Taxonomy" id="301880"/>
    <lineage>
        <taxon>Eukaryota</taxon>
        <taxon>Viridiplantae</taxon>
        <taxon>Streptophyta</taxon>
        <taxon>Embryophyta</taxon>
        <taxon>Tracheophyta</taxon>
        <taxon>Spermatophyta</taxon>
        <taxon>Magnoliopsida</taxon>
        <taxon>eudicotyledons</taxon>
        <taxon>Gunneridae</taxon>
        <taxon>Pentapetalae</taxon>
        <taxon>asterids</taxon>
        <taxon>campanulids</taxon>
        <taxon>Asterales</taxon>
        <taxon>Asteraceae</taxon>
        <taxon>Asteroideae</taxon>
        <taxon>Anthemideae</taxon>
        <taxon>Anthemidinae</taxon>
        <taxon>Tanacetum</taxon>
    </lineage>
</organism>
<dbReference type="PANTHER" id="PTHR42648">
    <property type="entry name" value="TRANSPOSASE, PUTATIVE-RELATED"/>
    <property type="match status" value="1"/>
</dbReference>
<dbReference type="InterPro" id="IPR036875">
    <property type="entry name" value="Znf_CCHC_sf"/>
</dbReference>
<evidence type="ECO:0000313" key="9">
    <source>
        <dbReference type="Proteomes" id="UP001151760"/>
    </source>
</evidence>
<dbReference type="PANTHER" id="PTHR42648:SF32">
    <property type="entry name" value="RIBONUCLEASE H-LIKE DOMAIN, GAG-PRE-INTEGRASE DOMAIN PROTEIN-RELATED"/>
    <property type="match status" value="1"/>
</dbReference>
<dbReference type="SUPFAM" id="SSF53098">
    <property type="entry name" value="Ribonuclease H-like"/>
    <property type="match status" value="1"/>
</dbReference>
<dbReference type="Gene3D" id="4.10.60.10">
    <property type="entry name" value="Zinc finger, CCHC-type"/>
    <property type="match status" value="1"/>
</dbReference>
<sequence>MAATIAREWLPCQETRTEIDSHGDNENSLAPEGTSEDASDTDSTSLEDFNVETDRKLETSPYNDFIMETSKLPTKLSDYVLDDKVKYGVNKHVNYSNLNWVAVMNEEIEALHRHETQDITELPPGEEEIHNENANIPPTQQTPHTLSTIKLHILKKEGLHKGYDRFQSLLSQLEIHGASVSTEDDNQKFLRSLPASWSQVSLIMRTKPGVDTLSFDDLYNNLRVFESDVKGSIVSSSSTQNVAFISSESTSSTNDVSTLMVGPQLDHEDLEQVNEFDLKEMDLKWQVAMISMRLKKFYKKTVRKLHFDAKEPVGFDKTKVRCFNCHNTGHFARECRLKGNQEARRRDTGNTGYKAKDNGRRPGKQKEPKALVTLDGDGVDWTGHAEDELENFALMAYTNSGSNTKVTSCLKECEESYAKLKKLYDEQREQLGDANIEIQAYTQALKKMSAKDKSELGYGDQIHEGVLSYENEVLESVFDIRSSDVEDSSVYDRFVKFEGMHAVPRPMTGIYMPPKSDIGIDESNFTYETLESVPKPAVNEPKVVSKPKVWYDAPIIEEYESDSDDEYVIKPSKEQEKPSFAFVNTVKHVKTPRETVKEQNTCSPSPKADKRDWNGLMSKKLSLGYGFTKKACFVCGRFSHLIRDCDFHEKRMAKQVELNKQKGKGTGQGENRPVWNNVQRLNHQNKFVPKVVLTKTSIFPVNAPRQNLSSQAAATSTAKKDDPQKALKNKGIVDSICSRHMTGNKAYLVEYQDYNGGPIAFGGGKGHITGKGKIITGKLDFEDLPDENQVLIRVPRQNNMYSFNLENIVPTRGLACLIEKATVDESNKWHRRLGHVNFKILNKLVKGNLVRGLPSKIFQNDHTCVACQKGKQHKASCKAKVVSSISQPLQLLHMDLFGPTSVRSINHKTYCLVITDDFSRFSWVFFLRTKDETSGILKDFIRQIENQLNQKVKTIRCDNGTEFKNRDIIEFCGSKGIKREYSNARTPQQNGVAERKNRTLIEAARTMLADSFLPNTFWAEAVSTACYVLNRPVTAENKANKTAGPKEANHSVFKSSEAKNGDENPNGDTSPKINEEPKDQEDQSFLEELERPKRQEKEANDAAEDFRKEFAQCTEDLPLQAGAARATSTNIVNTISTPISTASPLRVFSAGGPDLTNNDQDDSQIPALEEIYDNLSDGIFTNAFYDDEGAVADFTNLETTVNVSPIPTLRIHSIHPTTQILRDPTSAVQTRSKIEPKKISQALKDESWVDAMQEELLQFKIQKVWILVDLPFGKKVIRTKWVYRNIKDERGVVVRNKARLVAQGYRQKEWIDYDEVFASVARIEAIRIFLAFASYMGYIVYQMDVKSAFLYGTIDEEVYVSQPPGFVDPKFPKKVYKVVKALYGLHQALRAWYATLSTFLLKSGYRRGSINKTLFVKKDRNDIMLVQVQQKEDGIFISQDKYVVEILKKFDFASVKITSTSIETHKPLIKDEEAVDVDVTPPQTHNIFMMRRRILGTSSRYLKGKPKMGLWYPRVSSFDLEAYSDSDYARANLDKKSTIRGCQFLGRRLISWQCKKQTIMATSTTKAEYVAATNYCRQCFTPKQSILRLGTTSLGMHEKKLIQVLKIHTDDNVADLLTKAFDWIFLHAAISITLLLVLALETSKDAQAVEILKLKTRIKKLEKKCQKEFVPKQGRKNAKPKSTMDDSVFDDLDDDLAHGMDDMETEEAVNEGRQSNETKELNLDADTEVITKDKGSGEKGGSTISTARPDVGNVMQEIGTTNPSTPPTTIKIFDDEEMTLADTLVKMKDNKAKGVVFKDIEELVRPARSVLTLKPLPFIDPKDKGKCVLEEPEPAKKMTRSDFDAAQVARDVEVSRQLEVELQEDMERERQREEKAYMDYIENLYDEVQARIDVAHELAVRLTHEEQEKYTVDERAKLLAEFFERRKKQLVEERVVAIKNKPPTRTQLRSLMMTYLKHTGRFKHSQLNKRTLEEIQALYINEKERAANFMPIGSEEDGRMILKMNKKAAGVHVEKVLKEPDSTKVEVKQEAAEQGTRKTPGKVLKMTARKKERKPTHADSDNEYNSKKDEKRKKDAVESSEKGTDASKKRKGGLRMKRQSKRKKTNSDLEEEGHLKTFLKIVPDEECIIDFKVLEKRFSIINWESKFYHFDKHGAECIYYRIFRSDGSSRWIKTFSEMVIMFDRLDLVELYNLVKKRFETTTPEGVDLVLWGDLRIMVHTLTLEDGTKIYMLAERRCPLTKEILERMMSLKLIAESVSDSAYDLLIFIQKQIDEAGSHDR</sequence>
<keyword evidence="1" id="KW-0479">Metal-binding</keyword>
<keyword evidence="2" id="KW-0378">Hydrolase</keyword>
<keyword evidence="4" id="KW-0175">Coiled coil</keyword>
<dbReference type="PROSITE" id="PS50994">
    <property type="entry name" value="INTEGRASE"/>
    <property type="match status" value="1"/>
</dbReference>
<feature type="region of interest" description="Disordered" evidence="5">
    <location>
        <begin position="12"/>
        <end position="48"/>
    </location>
</feature>
<evidence type="ECO:0000259" key="7">
    <source>
        <dbReference type="PROSITE" id="PS50994"/>
    </source>
</evidence>
<dbReference type="InterPro" id="IPR013103">
    <property type="entry name" value="RVT_2"/>
</dbReference>
<dbReference type="CDD" id="cd09272">
    <property type="entry name" value="RNase_HI_RT_Ty1"/>
    <property type="match status" value="1"/>
</dbReference>
<name>A0ABQ4YSI8_9ASTR</name>
<keyword evidence="3" id="KW-0863">Zinc-finger</keyword>
<dbReference type="SUPFAM" id="SSF57756">
    <property type="entry name" value="Retrovirus zinc finger-like domains"/>
    <property type="match status" value="1"/>
</dbReference>
<reference evidence="8" key="2">
    <citation type="submission" date="2022-01" db="EMBL/GenBank/DDBJ databases">
        <authorList>
            <person name="Yamashiro T."/>
            <person name="Shiraishi A."/>
            <person name="Satake H."/>
            <person name="Nakayama K."/>
        </authorList>
    </citation>
    <scope>NUCLEOTIDE SEQUENCE</scope>
</reference>